<evidence type="ECO:0000313" key="4">
    <source>
        <dbReference type="EMBL" id="PWD70361.1"/>
    </source>
</evidence>
<dbReference type="Gene3D" id="1.10.287.470">
    <property type="entry name" value="Helix hairpin bin"/>
    <property type="match status" value="1"/>
</dbReference>
<evidence type="ECO:0000256" key="2">
    <source>
        <dbReference type="ARBA" id="ARBA00023054"/>
    </source>
</evidence>
<keyword evidence="2" id="KW-0175">Coiled coil</keyword>
<feature type="transmembrane region" description="Helical" evidence="3">
    <location>
        <begin position="10"/>
        <end position="29"/>
    </location>
</feature>
<organism evidence="4 5">
    <name type="scientific">Dickeya dianthicola</name>
    <dbReference type="NCBI Taxonomy" id="204039"/>
    <lineage>
        <taxon>Bacteria</taxon>
        <taxon>Pseudomonadati</taxon>
        <taxon>Pseudomonadota</taxon>
        <taxon>Gammaproteobacteria</taxon>
        <taxon>Enterobacterales</taxon>
        <taxon>Pectobacteriaceae</taxon>
        <taxon>Dickeya</taxon>
    </lineage>
</organism>
<dbReference type="PANTHER" id="PTHR32347:SF23">
    <property type="entry name" value="BLL5650 PROTEIN"/>
    <property type="match status" value="1"/>
</dbReference>
<evidence type="ECO:0000313" key="5">
    <source>
        <dbReference type="Proteomes" id="UP000245055"/>
    </source>
</evidence>
<dbReference type="PANTHER" id="PTHR32347">
    <property type="entry name" value="EFFLUX SYSTEM COMPONENT YKNX-RELATED"/>
    <property type="match status" value="1"/>
</dbReference>
<keyword evidence="3" id="KW-1133">Transmembrane helix</keyword>
<keyword evidence="3" id="KW-0472">Membrane</keyword>
<comment type="subcellular location">
    <subcellularLocation>
        <location evidence="1">Cell envelope</location>
    </subcellularLocation>
</comment>
<name>A0AAX1C1T1_9GAMM</name>
<evidence type="ECO:0000256" key="3">
    <source>
        <dbReference type="SAM" id="Phobius"/>
    </source>
</evidence>
<proteinExistence type="predicted"/>
<dbReference type="SUPFAM" id="SSF111369">
    <property type="entry name" value="HlyD-like secretion proteins"/>
    <property type="match status" value="1"/>
</dbReference>
<dbReference type="AlphaFoldDB" id="A0AAX1C1T1"/>
<sequence length="423" mass="46593">MIGNARWRRLFLYGAAVITLVVVASVFLYRRAVPEGDTEAHWRAVAPSPVENHITLLAHVQAAEQYLISAPFESHISQLNVQEGQSVRKGDALLMLDITPLQFAYRDGQAQFLKARQSLQNLRAWENSNEVMSAQRALVMAEMGERDAVSQLNAAQPLYRQGIIARSERDSLAQQLASRRLELQAARQALTSARASGSAENQTMAELELNNAEQKLQQIRDQQAHSWLYAPGDGYAVRIQSDDKEKVAFPRLGQRVSAGEPLFILAGVTRFDARAKADEADIEHLRPGMPVTLTSDALPGQPLAGTLRMVSPQANYTEGQPGATYDVVFNLDCCRAGQAVPRFGMSALLKITTFSDPNGMVLLPDEVGQDDQGNIAVYYRRTPQSPEAVRRIEVIGPLPQGVLVKGLEPGEVRKWDCCHTAAR</sequence>
<dbReference type="Proteomes" id="UP000245055">
    <property type="component" value="Unassembled WGS sequence"/>
</dbReference>
<reference evidence="4 5" key="1">
    <citation type="submission" date="2018-05" db="EMBL/GenBank/DDBJ databases">
        <title>Genomic diversity of pathogens causing Blackleg of Potato in Pakistan.</title>
        <authorList>
            <person name="Sarfraz S."/>
            <person name="Riaz K."/>
            <person name="Oulghazi S."/>
            <person name="Cigna J."/>
            <person name="Sahi S.T."/>
            <person name="Khan S.H."/>
            <person name="Hameed A."/>
            <person name="Faure D."/>
        </authorList>
    </citation>
    <scope>NUCLEOTIDE SEQUENCE [LARGE SCALE GENOMIC DNA]</scope>
    <source>
        <strain evidence="4 5">SS70</strain>
    </source>
</reference>
<dbReference type="InterPro" id="IPR050465">
    <property type="entry name" value="UPF0194_transport"/>
</dbReference>
<dbReference type="Gene3D" id="2.40.50.100">
    <property type="match status" value="1"/>
</dbReference>
<evidence type="ECO:0000256" key="1">
    <source>
        <dbReference type="ARBA" id="ARBA00004196"/>
    </source>
</evidence>
<dbReference type="RefSeq" id="WP_109105260.1">
    <property type="nucleotide sequence ID" value="NZ_JALDNR010000008.1"/>
</dbReference>
<protein>
    <submittedName>
        <fullName evidence="4">RND transporter</fullName>
    </submittedName>
</protein>
<accession>A0AAX1C1T1</accession>
<gene>
    <name evidence="4" type="ORF">DF213_18240</name>
</gene>
<dbReference type="Gene3D" id="2.40.30.170">
    <property type="match status" value="1"/>
</dbReference>
<dbReference type="GO" id="GO:0030313">
    <property type="term" value="C:cell envelope"/>
    <property type="evidence" value="ECO:0007669"/>
    <property type="project" value="UniProtKB-SubCell"/>
</dbReference>
<dbReference type="EMBL" id="QESZ01000029">
    <property type="protein sequence ID" value="PWD70361.1"/>
    <property type="molecule type" value="Genomic_DNA"/>
</dbReference>
<keyword evidence="3" id="KW-0812">Transmembrane</keyword>
<comment type="caution">
    <text evidence="4">The sequence shown here is derived from an EMBL/GenBank/DDBJ whole genome shotgun (WGS) entry which is preliminary data.</text>
</comment>